<dbReference type="AlphaFoldDB" id="A0A8U0A724"/>
<keyword evidence="2" id="KW-0813">Transport</keyword>
<gene>
    <name evidence="4" type="ORF">MW046_04470</name>
</gene>
<reference evidence="4" key="1">
    <citation type="submission" date="2022-04" db="EMBL/GenBank/DDBJ databases">
        <title>Halocatena sp. nov., isolated from a salt lake.</title>
        <authorList>
            <person name="Cui H.-L."/>
        </authorList>
    </citation>
    <scope>NUCLEOTIDE SEQUENCE</scope>
    <source>
        <strain evidence="4">AD-1</strain>
    </source>
</reference>
<keyword evidence="3" id="KW-0732">Signal</keyword>
<dbReference type="Pfam" id="PF01547">
    <property type="entry name" value="SBP_bac_1"/>
    <property type="match status" value="1"/>
</dbReference>
<dbReference type="RefSeq" id="WP_247994368.1">
    <property type="nucleotide sequence ID" value="NZ_CP096019.1"/>
</dbReference>
<dbReference type="KEGG" id="haad:MW046_04470"/>
<dbReference type="SUPFAM" id="SSF53850">
    <property type="entry name" value="Periplasmic binding protein-like II"/>
    <property type="match status" value="1"/>
</dbReference>
<dbReference type="Proteomes" id="UP000831768">
    <property type="component" value="Chromosome"/>
</dbReference>
<accession>A0A8U0A724</accession>
<sequence>MSADTTPTDSRDRISRRRFLGSIGASSITVGLAGCIYGDEGEDGNTITFGFDPVQVRQNGGRIKQLFHNQGLSEDITIEFIEGSQDSSERRQSYTQLLQSDQVDPDVFLMDCGWTIPFIVGGHLLNLTNALSGELLSTIENDYFTASVETAKDPDSGDLYGVPLFPDFSTIQYRKDLVTDAGYDPNGEGWATTPMTWKRFSTIAQDVRDKTDADHGFVFQFDTYEGLACCTFNEFMSSWGGAYFGGRENLFGPIGNRPVTVDDEPVVHALDMVRQFIHGGTDNEALSGYRGSIVPGDVLSWKEQDTLRAMENGTAVFMRNWPYAIASLAAEDAFGTDYGVMPLPYAVSSENAQASGTGGSTSALGGWHITVNANTNRTEMALELIEVAMKDDFQLGLLGITGWMPPKPALYDATAATEQEPVGRYMETLKIAGTNAISRPATPVWPQEATAIYQQVNAAAAMDKPTTNAMTELKDQLRSIENEVT</sequence>
<dbReference type="Gene3D" id="3.40.190.10">
    <property type="entry name" value="Periplasmic binding protein-like II"/>
    <property type="match status" value="2"/>
</dbReference>
<keyword evidence="5" id="KW-1185">Reference proteome</keyword>
<name>A0A8U0A724_9EURY</name>
<evidence type="ECO:0000256" key="1">
    <source>
        <dbReference type="ARBA" id="ARBA00008520"/>
    </source>
</evidence>
<dbReference type="PANTHER" id="PTHR43649:SF34">
    <property type="entry name" value="ABC TRANSPORTER PERIPLASMIC-BINDING PROTEIN YCJN-RELATED"/>
    <property type="match status" value="1"/>
</dbReference>
<dbReference type="EMBL" id="CP096019">
    <property type="protein sequence ID" value="UPM43707.1"/>
    <property type="molecule type" value="Genomic_DNA"/>
</dbReference>
<evidence type="ECO:0000313" key="5">
    <source>
        <dbReference type="Proteomes" id="UP000831768"/>
    </source>
</evidence>
<dbReference type="InterPro" id="IPR006059">
    <property type="entry name" value="SBP"/>
</dbReference>
<protein>
    <submittedName>
        <fullName evidence="4">Extracellular solute-binding protein</fullName>
    </submittedName>
</protein>
<comment type="similarity">
    <text evidence="1">Belongs to the bacterial solute-binding protein 1 family.</text>
</comment>
<organism evidence="4 5">
    <name type="scientific">Halocatena salina</name>
    <dbReference type="NCBI Taxonomy" id="2934340"/>
    <lineage>
        <taxon>Archaea</taxon>
        <taxon>Methanobacteriati</taxon>
        <taxon>Methanobacteriota</taxon>
        <taxon>Stenosarchaea group</taxon>
        <taxon>Halobacteria</taxon>
        <taxon>Halobacteriales</taxon>
        <taxon>Natronomonadaceae</taxon>
        <taxon>Halocatena</taxon>
    </lineage>
</organism>
<dbReference type="GeneID" id="71927275"/>
<dbReference type="InterPro" id="IPR050490">
    <property type="entry name" value="Bact_solute-bd_prot1"/>
</dbReference>
<evidence type="ECO:0000313" key="4">
    <source>
        <dbReference type="EMBL" id="UPM43707.1"/>
    </source>
</evidence>
<evidence type="ECO:0000256" key="3">
    <source>
        <dbReference type="ARBA" id="ARBA00022729"/>
    </source>
</evidence>
<proteinExistence type="inferred from homology"/>
<evidence type="ECO:0000256" key="2">
    <source>
        <dbReference type="ARBA" id="ARBA00022448"/>
    </source>
</evidence>
<dbReference type="PANTHER" id="PTHR43649">
    <property type="entry name" value="ARABINOSE-BINDING PROTEIN-RELATED"/>
    <property type="match status" value="1"/>
</dbReference>